<dbReference type="Pfam" id="PF01547">
    <property type="entry name" value="SBP_bac_1"/>
    <property type="match status" value="1"/>
</dbReference>
<dbReference type="InterPro" id="IPR006059">
    <property type="entry name" value="SBP"/>
</dbReference>
<dbReference type="SUPFAM" id="SSF53850">
    <property type="entry name" value="Periplasmic binding protein-like II"/>
    <property type="match status" value="1"/>
</dbReference>
<dbReference type="PANTHER" id="PTHR43649:SF33">
    <property type="entry name" value="POLYGALACTURONAN_RHAMNOGALACTURONAN-BINDING PROTEIN YTCQ"/>
    <property type="match status" value="1"/>
</dbReference>
<dbReference type="Gene3D" id="3.40.190.10">
    <property type="entry name" value="Periplasmic binding protein-like II"/>
    <property type="match status" value="2"/>
</dbReference>
<evidence type="ECO:0000256" key="3">
    <source>
        <dbReference type="ARBA" id="ARBA00023136"/>
    </source>
</evidence>
<feature type="signal peptide" evidence="6">
    <location>
        <begin position="1"/>
        <end position="19"/>
    </location>
</feature>
<dbReference type="EMBL" id="BMDD01000003">
    <property type="protein sequence ID" value="GGH79151.1"/>
    <property type="molecule type" value="Genomic_DNA"/>
</dbReference>
<dbReference type="Proteomes" id="UP000605427">
    <property type="component" value="Unassembled WGS sequence"/>
</dbReference>
<feature type="chain" id="PRO_5045873279" evidence="6">
    <location>
        <begin position="20"/>
        <end position="420"/>
    </location>
</feature>
<gene>
    <name evidence="7" type="ORF">GCM10007362_25510</name>
</gene>
<dbReference type="RefSeq" id="WP_172243910.1">
    <property type="nucleotide sequence ID" value="NZ_BMDD01000003.1"/>
</dbReference>
<evidence type="ECO:0000256" key="6">
    <source>
        <dbReference type="SAM" id="SignalP"/>
    </source>
</evidence>
<name>A0ABQ1ZVN4_9BACL</name>
<keyword evidence="8" id="KW-1185">Reference proteome</keyword>
<dbReference type="PROSITE" id="PS51257">
    <property type="entry name" value="PROKAR_LIPOPROTEIN"/>
    <property type="match status" value="1"/>
</dbReference>
<evidence type="ECO:0000256" key="2">
    <source>
        <dbReference type="ARBA" id="ARBA00022729"/>
    </source>
</evidence>
<accession>A0ABQ1ZVN4</accession>
<keyword evidence="4" id="KW-0564">Palmitate</keyword>
<evidence type="ECO:0000313" key="8">
    <source>
        <dbReference type="Proteomes" id="UP000605427"/>
    </source>
</evidence>
<evidence type="ECO:0000256" key="1">
    <source>
        <dbReference type="ARBA" id="ARBA00022475"/>
    </source>
</evidence>
<dbReference type="PANTHER" id="PTHR43649">
    <property type="entry name" value="ARABINOSE-BINDING PROTEIN-RELATED"/>
    <property type="match status" value="1"/>
</dbReference>
<evidence type="ECO:0000256" key="5">
    <source>
        <dbReference type="ARBA" id="ARBA00023288"/>
    </source>
</evidence>
<reference evidence="8" key="1">
    <citation type="journal article" date="2019" name="Int. J. Syst. Evol. Microbiol.">
        <title>The Global Catalogue of Microorganisms (GCM) 10K type strain sequencing project: providing services to taxonomists for standard genome sequencing and annotation.</title>
        <authorList>
            <consortium name="The Broad Institute Genomics Platform"/>
            <consortium name="The Broad Institute Genome Sequencing Center for Infectious Disease"/>
            <person name="Wu L."/>
            <person name="Ma J."/>
        </authorList>
    </citation>
    <scope>NUCLEOTIDE SEQUENCE [LARGE SCALE GENOMIC DNA]</scope>
    <source>
        <strain evidence="8">CCM 8702</strain>
    </source>
</reference>
<sequence length="420" mass="45926">MNRKWMLGAIAGVLAVSMAGCGGQNQPAASDGGGEDSISGTITYLTNRTDLIGNVYDDYAKRFNEKYPDAHVEFEATIDYDKTAKMRLSSGDFPDVMNIPTIANTELPNYYAPLDDLGLTDSIRFPDYKSDGGVLYGMPSGVDVVGVVYNKQAFEKAGIDKVPTTLDEFYAASEKLKAAGTVPLASNFKDQWPVYPFAAETPVALSGNVDLSNDRVNTDAPYTLDGPYGQSMNILRTMHEKGYLEADINSTNWEQSKKDVASGKFAMFYLGEWIIPQLIDGGMASEDIGFFPFPYDNEAGSRNVVLSPASGAYGINKNSEHLATAKAFVKWMIEESGADADMLPILKDGKAQIAQMEEFDSYKPTYLEGKVDTAEALAIVNKAQIVKEAIVQEFVLADDPQETFDKYNKMWAKAKSEVAK</sequence>
<comment type="caution">
    <text evidence="7">The sequence shown here is derived from an EMBL/GenBank/DDBJ whole genome shotgun (WGS) entry which is preliminary data.</text>
</comment>
<evidence type="ECO:0000256" key="4">
    <source>
        <dbReference type="ARBA" id="ARBA00023139"/>
    </source>
</evidence>
<keyword evidence="3" id="KW-0472">Membrane</keyword>
<proteinExistence type="predicted"/>
<evidence type="ECO:0000313" key="7">
    <source>
        <dbReference type="EMBL" id="GGH79151.1"/>
    </source>
</evidence>
<keyword evidence="1" id="KW-1003">Cell membrane</keyword>
<keyword evidence="5" id="KW-0449">Lipoprotein</keyword>
<organism evidence="7 8">
    <name type="scientific">Saccharibacillus endophyticus</name>
    <dbReference type="NCBI Taxonomy" id="2060666"/>
    <lineage>
        <taxon>Bacteria</taxon>
        <taxon>Bacillati</taxon>
        <taxon>Bacillota</taxon>
        <taxon>Bacilli</taxon>
        <taxon>Bacillales</taxon>
        <taxon>Paenibacillaceae</taxon>
        <taxon>Saccharibacillus</taxon>
    </lineage>
</organism>
<dbReference type="InterPro" id="IPR050490">
    <property type="entry name" value="Bact_solute-bd_prot1"/>
</dbReference>
<protein>
    <submittedName>
        <fullName evidence="7">Sugar ABC transporter substrate-binding protein</fullName>
    </submittedName>
</protein>
<keyword evidence="2 6" id="KW-0732">Signal</keyword>